<feature type="transmembrane region" description="Helical" evidence="6">
    <location>
        <begin position="254"/>
        <end position="277"/>
    </location>
</feature>
<dbReference type="Proteomes" id="UP000823603">
    <property type="component" value="Unassembled WGS sequence"/>
</dbReference>
<evidence type="ECO:0000256" key="4">
    <source>
        <dbReference type="ARBA" id="ARBA00022989"/>
    </source>
</evidence>
<dbReference type="PANTHER" id="PTHR43702">
    <property type="entry name" value="L-FUCOSE-PROTON SYMPORTER"/>
    <property type="match status" value="1"/>
</dbReference>
<feature type="transmembrane region" description="Helical" evidence="6">
    <location>
        <begin position="289"/>
        <end position="306"/>
    </location>
</feature>
<dbReference type="Gene3D" id="1.20.1250.20">
    <property type="entry name" value="MFS general substrate transporter like domains"/>
    <property type="match status" value="2"/>
</dbReference>
<dbReference type="GO" id="GO:0005886">
    <property type="term" value="C:plasma membrane"/>
    <property type="evidence" value="ECO:0007669"/>
    <property type="project" value="UniProtKB-SubCell"/>
</dbReference>
<dbReference type="AlphaFoldDB" id="A0A9D9IFX3"/>
<feature type="transmembrane region" description="Helical" evidence="6">
    <location>
        <begin position="48"/>
        <end position="68"/>
    </location>
</feature>
<dbReference type="Pfam" id="PF07690">
    <property type="entry name" value="MFS_1"/>
    <property type="match status" value="1"/>
</dbReference>
<proteinExistence type="predicted"/>
<feature type="transmembrane region" description="Helical" evidence="6">
    <location>
        <begin position="7"/>
        <end position="28"/>
    </location>
</feature>
<keyword evidence="2" id="KW-1003">Cell membrane</keyword>
<evidence type="ECO:0000313" key="8">
    <source>
        <dbReference type="Proteomes" id="UP000823603"/>
    </source>
</evidence>
<feature type="transmembrane region" description="Helical" evidence="6">
    <location>
        <begin position="75"/>
        <end position="94"/>
    </location>
</feature>
<feature type="transmembrane region" description="Helical" evidence="6">
    <location>
        <begin position="174"/>
        <end position="192"/>
    </location>
</feature>
<organism evidence="7 8">
    <name type="scientific">Candidatus Cryptobacteroides faecavium</name>
    <dbReference type="NCBI Taxonomy" id="2840762"/>
    <lineage>
        <taxon>Bacteria</taxon>
        <taxon>Pseudomonadati</taxon>
        <taxon>Bacteroidota</taxon>
        <taxon>Bacteroidia</taxon>
        <taxon>Bacteroidales</taxon>
        <taxon>Candidatus Cryptobacteroides</taxon>
    </lineage>
</organism>
<feature type="transmembrane region" description="Helical" evidence="6">
    <location>
        <begin position="225"/>
        <end position="248"/>
    </location>
</feature>
<evidence type="ECO:0000256" key="3">
    <source>
        <dbReference type="ARBA" id="ARBA00022692"/>
    </source>
</evidence>
<dbReference type="InterPro" id="IPR036259">
    <property type="entry name" value="MFS_trans_sf"/>
</dbReference>
<dbReference type="PANTHER" id="PTHR43702:SF3">
    <property type="entry name" value="PROTEIN TSGA"/>
    <property type="match status" value="1"/>
</dbReference>
<accession>A0A9D9IFX3</accession>
<dbReference type="InterPro" id="IPR011701">
    <property type="entry name" value="MFS"/>
</dbReference>
<keyword evidence="3 6" id="KW-0812">Transmembrane</keyword>
<dbReference type="EMBL" id="JADIMB010000063">
    <property type="protein sequence ID" value="MBO8471028.1"/>
    <property type="molecule type" value="Genomic_DNA"/>
</dbReference>
<dbReference type="SUPFAM" id="SSF103473">
    <property type="entry name" value="MFS general substrate transporter"/>
    <property type="match status" value="1"/>
</dbReference>
<keyword evidence="4 6" id="KW-1133">Transmembrane helix</keyword>
<evidence type="ECO:0000256" key="2">
    <source>
        <dbReference type="ARBA" id="ARBA00022475"/>
    </source>
</evidence>
<feature type="transmembrane region" description="Helical" evidence="6">
    <location>
        <begin position="141"/>
        <end position="162"/>
    </location>
</feature>
<reference evidence="7" key="1">
    <citation type="submission" date="2020-10" db="EMBL/GenBank/DDBJ databases">
        <authorList>
            <person name="Gilroy R."/>
        </authorList>
    </citation>
    <scope>NUCLEOTIDE SEQUENCE</scope>
    <source>
        <strain evidence="7">B2-22910</strain>
    </source>
</reference>
<comment type="caution">
    <text evidence="7">The sequence shown here is derived from an EMBL/GenBank/DDBJ whole genome shotgun (WGS) entry which is preliminary data.</text>
</comment>
<dbReference type="GO" id="GO:0022857">
    <property type="term" value="F:transmembrane transporter activity"/>
    <property type="evidence" value="ECO:0007669"/>
    <property type="project" value="InterPro"/>
</dbReference>
<reference evidence="7" key="2">
    <citation type="journal article" date="2021" name="PeerJ">
        <title>Extensive microbial diversity within the chicken gut microbiome revealed by metagenomics and culture.</title>
        <authorList>
            <person name="Gilroy R."/>
            <person name="Ravi A."/>
            <person name="Getino M."/>
            <person name="Pursley I."/>
            <person name="Horton D.L."/>
            <person name="Alikhan N.F."/>
            <person name="Baker D."/>
            <person name="Gharbi K."/>
            <person name="Hall N."/>
            <person name="Watson M."/>
            <person name="Adriaenssens E.M."/>
            <person name="Foster-Nyarko E."/>
            <person name="Jarju S."/>
            <person name="Secka A."/>
            <person name="Antonio M."/>
            <person name="Oren A."/>
            <person name="Chaudhuri R.R."/>
            <person name="La Ragione R."/>
            <person name="Hildebrand F."/>
            <person name="Pallen M.J."/>
        </authorList>
    </citation>
    <scope>NUCLEOTIDE SEQUENCE</scope>
    <source>
        <strain evidence="7">B2-22910</strain>
    </source>
</reference>
<keyword evidence="5 6" id="KW-0472">Membrane</keyword>
<feature type="transmembrane region" description="Helical" evidence="6">
    <location>
        <begin position="326"/>
        <end position="348"/>
    </location>
</feature>
<sequence>MMGRRKYIPAIVIMFILFFMIAFVTGLQNPLGVIVKFQFGLSNGGSQLGNFVNFMAYALMGLPAGYFLRKYGYKVSSLIATGIGFTGIGILYISGLAANFWIYLLGAFVAGFAMCMLNAVVNPMLNSIGGGGNRGNQLIQIGGAFNSLAATVIPFVVGALMGQHASHTIKDADPVFVAIMAIFLVSFVIIFFTKIPEPERDLAERPRLFPARGTTSYLSFRHFKLGAVAVFLYVGVEISIANSANIYLIHDMGIHPLTAGIIVSAYWLCMFIGRAIGGYYGARFASRDMLSFAAFGALALILMTIFTPSKIEFVFGRYGTDIPVNVLFLILCGLFTSVMWGSIFNLAVDGLGKYTEEASGFFMLMVCGGGVIPVLQGLLADWLGFLNSLWLIFLCLAYILYYASAGYKNVNKKIQV</sequence>
<gene>
    <name evidence="7" type="ORF">IAB82_04445</name>
</gene>
<protein>
    <submittedName>
        <fullName evidence="7">MFS transporter</fullName>
    </submittedName>
</protein>
<dbReference type="InterPro" id="IPR050375">
    <property type="entry name" value="MFS_TsgA-like"/>
</dbReference>
<evidence type="ECO:0000313" key="7">
    <source>
        <dbReference type="EMBL" id="MBO8471028.1"/>
    </source>
</evidence>
<name>A0A9D9IFX3_9BACT</name>
<feature type="transmembrane region" description="Helical" evidence="6">
    <location>
        <begin position="385"/>
        <end position="403"/>
    </location>
</feature>
<evidence type="ECO:0000256" key="5">
    <source>
        <dbReference type="ARBA" id="ARBA00023136"/>
    </source>
</evidence>
<feature type="transmembrane region" description="Helical" evidence="6">
    <location>
        <begin position="360"/>
        <end position="379"/>
    </location>
</feature>
<feature type="transmembrane region" description="Helical" evidence="6">
    <location>
        <begin position="100"/>
        <end position="121"/>
    </location>
</feature>
<evidence type="ECO:0000256" key="1">
    <source>
        <dbReference type="ARBA" id="ARBA00004429"/>
    </source>
</evidence>
<comment type="subcellular location">
    <subcellularLocation>
        <location evidence="1">Cell inner membrane</location>
        <topology evidence="1">Multi-pass membrane protein</topology>
    </subcellularLocation>
</comment>
<evidence type="ECO:0000256" key="6">
    <source>
        <dbReference type="SAM" id="Phobius"/>
    </source>
</evidence>